<evidence type="ECO:0000256" key="15">
    <source>
        <dbReference type="RuleBase" id="RU004016"/>
    </source>
</evidence>
<name>A0A150M608_GEOSE</name>
<evidence type="ECO:0000256" key="5">
    <source>
        <dbReference type="ARBA" id="ARBA00022645"/>
    </source>
</evidence>
<evidence type="ECO:0000256" key="10">
    <source>
        <dbReference type="ARBA" id="ARBA00022984"/>
    </source>
</evidence>
<dbReference type="GO" id="GO:0071555">
    <property type="term" value="P:cell wall organization"/>
    <property type="evidence" value="ECO:0007669"/>
    <property type="project" value="UniProtKB-KW"/>
</dbReference>
<evidence type="ECO:0000256" key="2">
    <source>
        <dbReference type="ARBA" id="ARBA00004752"/>
    </source>
</evidence>
<dbReference type="PRINTS" id="PR00725">
    <property type="entry name" value="DADACBPTASE1"/>
</dbReference>
<dbReference type="InterPro" id="IPR012338">
    <property type="entry name" value="Beta-lactam/transpept-like"/>
</dbReference>
<dbReference type="SUPFAM" id="SSF56601">
    <property type="entry name" value="beta-lactamase/transpeptidase-like"/>
    <property type="match status" value="1"/>
</dbReference>
<dbReference type="Pfam" id="PF00768">
    <property type="entry name" value="Peptidase_S11"/>
    <property type="match status" value="1"/>
</dbReference>
<evidence type="ECO:0000256" key="1">
    <source>
        <dbReference type="ARBA" id="ARBA00003217"/>
    </source>
</evidence>
<keyword evidence="8 17" id="KW-0378">Hydrolase</keyword>
<dbReference type="PATRIC" id="fig|1422.18.peg.2401"/>
<dbReference type="PANTHER" id="PTHR21581:SF6">
    <property type="entry name" value="TRAFFICKING PROTEIN PARTICLE COMPLEX SUBUNIT 12"/>
    <property type="match status" value="1"/>
</dbReference>
<evidence type="ECO:0000256" key="7">
    <source>
        <dbReference type="ARBA" id="ARBA00022729"/>
    </source>
</evidence>
<proteinExistence type="inferred from homology"/>
<dbReference type="SUPFAM" id="SSF69189">
    <property type="entry name" value="Penicillin-binding protein associated domain"/>
    <property type="match status" value="1"/>
</dbReference>
<dbReference type="Pfam" id="PF07943">
    <property type="entry name" value="PBP5_C"/>
    <property type="match status" value="1"/>
</dbReference>
<dbReference type="GO" id="GO:0006508">
    <property type="term" value="P:proteolysis"/>
    <property type="evidence" value="ECO:0007669"/>
    <property type="project" value="UniProtKB-KW"/>
</dbReference>
<evidence type="ECO:0000313" key="17">
    <source>
        <dbReference type="EMBL" id="KYD19519.1"/>
    </source>
</evidence>
<keyword evidence="9" id="KW-0133">Cell shape</keyword>
<evidence type="ECO:0000256" key="13">
    <source>
        <dbReference type="PIRSR" id="PIRSR618044-1"/>
    </source>
</evidence>
<evidence type="ECO:0000256" key="3">
    <source>
        <dbReference type="ARBA" id="ARBA00007164"/>
    </source>
</evidence>
<dbReference type="InterPro" id="IPR012907">
    <property type="entry name" value="Peptidase_S11_C"/>
</dbReference>
<dbReference type="AlphaFoldDB" id="A0A150M608"/>
<dbReference type="InterPro" id="IPR037167">
    <property type="entry name" value="Peptidase_S11_C_sf"/>
</dbReference>
<feature type="active site" description="Acyl-ester intermediate" evidence="13">
    <location>
        <position position="86"/>
    </location>
</feature>
<keyword evidence="10" id="KW-0573">Peptidoglycan synthesis</keyword>
<dbReference type="EC" id="3.4.16.4" evidence="4"/>
<feature type="domain" description="Peptidase S11 D-Ala-D-Ala carboxypeptidase A C-terminal" evidence="16">
    <location>
        <begin position="302"/>
        <end position="393"/>
    </location>
</feature>
<reference evidence="17 18" key="1">
    <citation type="submission" date="2016-01" db="EMBL/GenBank/DDBJ databases">
        <title>Draft Genome Sequences of Seven Thermophilic Sporeformers Isolated from Foods.</title>
        <authorList>
            <person name="Berendsen E.M."/>
            <person name="Wells-Bennik M.H."/>
            <person name="Krawcyk A.O."/>
            <person name="De Jong A."/>
            <person name="Holsappel S."/>
            <person name="Eijlander R.T."/>
            <person name="Kuipers O.P."/>
        </authorList>
    </citation>
    <scope>NUCLEOTIDE SEQUENCE [LARGE SCALE GENOMIC DNA]</scope>
    <source>
        <strain evidence="17 18">B4109</strain>
    </source>
</reference>
<keyword evidence="11" id="KW-0961">Cell wall biogenesis/degradation</keyword>
<evidence type="ECO:0000256" key="4">
    <source>
        <dbReference type="ARBA" id="ARBA00012448"/>
    </source>
</evidence>
<gene>
    <name evidence="17" type="ORF">B4109_1826</name>
</gene>
<dbReference type="GO" id="GO:0009002">
    <property type="term" value="F:serine-type D-Ala-D-Ala carboxypeptidase activity"/>
    <property type="evidence" value="ECO:0007669"/>
    <property type="project" value="UniProtKB-EC"/>
</dbReference>
<dbReference type="GO" id="GO:0009252">
    <property type="term" value="P:peptidoglycan biosynthetic process"/>
    <property type="evidence" value="ECO:0007669"/>
    <property type="project" value="UniProtKB-UniPathway"/>
</dbReference>
<feature type="binding site" evidence="14">
    <location>
        <position position="252"/>
    </location>
    <ligand>
        <name>substrate</name>
    </ligand>
</feature>
<feature type="active site" evidence="13">
    <location>
        <position position="146"/>
    </location>
</feature>
<comment type="caution">
    <text evidence="17">The sequence shown here is derived from an EMBL/GenBank/DDBJ whole genome shotgun (WGS) entry which is preliminary data.</text>
</comment>
<comment type="similarity">
    <text evidence="3 15">Belongs to the peptidase S11 family.</text>
</comment>
<dbReference type="GO" id="GO:0008360">
    <property type="term" value="P:regulation of cell shape"/>
    <property type="evidence" value="ECO:0007669"/>
    <property type="project" value="UniProtKB-KW"/>
</dbReference>
<evidence type="ECO:0000256" key="14">
    <source>
        <dbReference type="PIRSR" id="PIRSR618044-2"/>
    </source>
</evidence>
<evidence type="ECO:0000313" key="18">
    <source>
        <dbReference type="Proteomes" id="UP000075424"/>
    </source>
</evidence>
<evidence type="ECO:0000256" key="8">
    <source>
        <dbReference type="ARBA" id="ARBA00022801"/>
    </source>
</evidence>
<dbReference type="UniPathway" id="UPA00219"/>
<evidence type="ECO:0000256" key="11">
    <source>
        <dbReference type="ARBA" id="ARBA00023316"/>
    </source>
</evidence>
<dbReference type="SMART" id="SM00936">
    <property type="entry name" value="PBP5_C"/>
    <property type="match status" value="1"/>
</dbReference>
<dbReference type="InterPro" id="IPR001967">
    <property type="entry name" value="Peptidase_S11_N"/>
</dbReference>
<keyword evidence="6" id="KW-0645">Protease</keyword>
<comment type="function">
    <text evidence="1">Removes C-terminal D-alanyl residues from sugar-peptide cell wall precursors.</text>
</comment>
<evidence type="ECO:0000256" key="12">
    <source>
        <dbReference type="ARBA" id="ARBA00034000"/>
    </source>
</evidence>
<evidence type="ECO:0000256" key="9">
    <source>
        <dbReference type="ARBA" id="ARBA00022960"/>
    </source>
</evidence>
<accession>A0A150M608</accession>
<dbReference type="Gene3D" id="3.40.710.10">
    <property type="entry name" value="DD-peptidase/beta-lactamase superfamily"/>
    <property type="match status" value="1"/>
</dbReference>
<comment type="pathway">
    <text evidence="2">Cell wall biogenesis; peptidoglycan biosynthesis.</text>
</comment>
<comment type="catalytic activity">
    <reaction evidence="12">
        <text>Preferential cleavage: (Ac)2-L-Lys-D-Ala-|-D-Ala. Also transpeptidation of peptidyl-alanyl moieties that are N-acyl substituents of D-alanine.</text>
        <dbReference type="EC" id="3.4.16.4"/>
    </reaction>
</comment>
<dbReference type="InterPro" id="IPR018044">
    <property type="entry name" value="Peptidase_S11"/>
</dbReference>
<keyword evidence="5 17" id="KW-0121">Carboxypeptidase</keyword>
<sequence>MYKNISPGKNGMYKGMEVWEMKTKVTRLLLLPFLLFLPLSAHAEAKEMKEAKVKLADEAKSAILIERDTGKVLYEKNAHEPLPPASMTKIMTMLLIMEAIDEGKLSYDEKVRASEYAASMGGSQIFLEPGEEMTVDEMLHGIAIGSANDASVAMAEQIAGSEEAFVEMMNKKAKQLGLKNTHFANATGLPAEHHYSSAYDMAMMARELLKYEDITKYTSKYEDYLRENTDKKFWLVNTNRLVKFYPGVDGLKTGYTAEAKYCLTATAKKNGMRVIAVVFGAPTPKSRNAQITKMLDYAFSQYRTHQVYKRNETVARVNISKGKRSSVEAVTSESVSVLTKKGQSVEQIEKVIKVKDNVKAPVRKGDELGVLILKQDGKEILHSPIVAKQTVEEASFWDLFKRVFGRFVQVG</sequence>
<keyword evidence="7" id="KW-0732">Signal</keyword>
<protein>
    <recommendedName>
        <fullName evidence="4">serine-type D-Ala-D-Ala carboxypeptidase</fullName>
        <ecNumber evidence="4">3.4.16.4</ecNumber>
    </recommendedName>
</protein>
<dbReference type="FunFam" id="3.40.710.10:FF:000023">
    <property type="entry name" value="D-alanyl-D-alanine carboxypeptidase DacF"/>
    <property type="match status" value="1"/>
</dbReference>
<dbReference type="EMBL" id="LQYV01000154">
    <property type="protein sequence ID" value="KYD19519.1"/>
    <property type="molecule type" value="Genomic_DNA"/>
</dbReference>
<evidence type="ECO:0000259" key="16">
    <source>
        <dbReference type="SMART" id="SM00936"/>
    </source>
</evidence>
<dbReference type="Gene3D" id="2.60.410.10">
    <property type="entry name" value="D-Ala-D-Ala carboxypeptidase, C-terminal domain"/>
    <property type="match status" value="1"/>
</dbReference>
<dbReference type="PANTHER" id="PTHR21581">
    <property type="entry name" value="D-ALANYL-D-ALANINE CARBOXYPEPTIDASE"/>
    <property type="match status" value="1"/>
</dbReference>
<organism evidence="17 18">
    <name type="scientific">Geobacillus stearothermophilus</name>
    <name type="common">Bacillus stearothermophilus</name>
    <dbReference type="NCBI Taxonomy" id="1422"/>
    <lineage>
        <taxon>Bacteria</taxon>
        <taxon>Bacillati</taxon>
        <taxon>Bacillota</taxon>
        <taxon>Bacilli</taxon>
        <taxon>Bacillales</taxon>
        <taxon>Anoxybacillaceae</taxon>
        <taxon>Geobacillus</taxon>
    </lineage>
</organism>
<evidence type="ECO:0000256" key="6">
    <source>
        <dbReference type="ARBA" id="ARBA00022670"/>
    </source>
</evidence>
<dbReference type="InterPro" id="IPR015956">
    <property type="entry name" value="Peniciliin-bd_prot_C_sf"/>
</dbReference>
<feature type="active site" description="Proton acceptor" evidence="13">
    <location>
        <position position="89"/>
    </location>
</feature>
<dbReference type="Proteomes" id="UP000075424">
    <property type="component" value="Unassembled WGS sequence"/>
</dbReference>